<keyword evidence="2" id="KW-1185">Reference proteome</keyword>
<protein>
    <submittedName>
        <fullName evidence="1">Uncharacterized protein</fullName>
    </submittedName>
</protein>
<evidence type="ECO:0000313" key="1">
    <source>
        <dbReference type="EMBL" id="PXF39639.1"/>
    </source>
</evidence>
<proteinExistence type="predicted"/>
<reference evidence="1 2" key="1">
    <citation type="journal article" date="2018" name="Mol. Biol. Evol.">
        <title>Analysis of the draft genome of the red seaweed Gracilariopsis chorda provides insights into genome size evolution in Rhodophyta.</title>
        <authorList>
            <person name="Lee J."/>
            <person name="Yang E.C."/>
            <person name="Graf L."/>
            <person name="Yang J.H."/>
            <person name="Qiu H."/>
            <person name="Zel Zion U."/>
            <person name="Chan C.X."/>
            <person name="Stephens T.G."/>
            <person name="Weber A.P.M."/>
            <person name="Boo G.H."/>
            <person name="Boo S.M."/>
            <person name="Kim K.M."/>
            <person name="Shin Y."/>
            <person name="Jung M."/>
            <person name="Lee S.J."/>
            <person name="Yim H.S."/>
            <person name="Lee J.H."/>
            <person name="Bhattacharya D."/>
            <person name="Yoon H.S."/>
        </authorList>
    </citation>
    <scope>NUCLEOTIDE SEQUENCE [LARGE SCALE GENOMIC DNA]</scope>
    <source>
        <strain evidence="1 2">SKKU-2015</strain>
        <tissue evidence="1">Whole body</tissue>
    </source>
</reference>
<name>A0A2V3IC20_9FLOR</name>
<organism evidence="1 2">
    <name type="scientific">Gracilariopsis chorda</name>
    <dbReference type="NCBI Taxonomy" id="448386"/>
    <lineage>
        <taxon>Eukaryota</taxon>
        <taxon>Rhodophyta</taxon>
        <taxon>Florideophyceae</taxon>
        <taxon>Rhodymeniophycidae</taxon>
        <taxon>Gracilariales</taxon>
        <taxon>Gracilariaceae</taxon>
        <taxon>Gracilariopsis</taxon>
    </lineage>
</organism>
<gene>
    <name evidence="1" type="ORF">BWQ96_10662</name>
</gene>
<dbReference type="EMBL" id="NBIV01000571">
    <property type="protein sequence ID" value="PXF39639.1"/>
    <property type="molecule type" value="Genomic_DNA"/>
</dbReference>
<dbReference type="Proteomes" id="UP000247409">
    <property type="component" value="Unassembled WGS sequence"/>
</dbReference>
<sequence length="330" mass="36624">MRYPSSTKRISWPLSRSLVRTSGRRGLWSANTRREGLSRKDDILPVLSAALCDLCNPKHPITKYILTHPRLDWLDIHIFASLLSRPYARRLQFPPVRRAVTAAMQNHYPAPTTALALRGMPTATRRLLSIMISVCGRSPSDVAALANFAIAAINACPETTNSILADLGLGEVIAQMFLKAWVMQGVSVKPASLSPQTSVAVAMKTDEWHSFFVMLRKSLLFGDEKEREKALQTALCVVETANLDTMRDAISIMDESVPLSPADYIAIGFLHIATMATMRWLKGDANFLDKRVLSRCPKRFLNFENGQSSSGRDAIHIDIGMVWDQSLSAI</sequence>
<evidence type="ECO:0000313" key="2">
    <source>
        <dbReference type="Proteomes" id="UP000247409"/>
    </source>
</evidence>
<comment type="caution">
    <text evidence="1">The sequence shown here is derived from an EMBL/GenBank/DDBJ whole genome shotgun (WGS) entry which is preliminary data.</text>
</comment>
<accession>A0A2V3IC20</accession>
<dbReference type="AlphaFoldDB" id="A0A2V3IC20"/>